<organism evidence="1 2">
    <name type="scientific">Caerostris extrusa</name>
    <name type="common">Bark spider</name>
    <name type="synonym">Caerostris bankana</name>
    <dbReference type="NCBI Taxonomy" id="172846"/>
    <lineage>
        <taxon>Eukaryota</taxon>
        <taxon>Metazoa</taxon>
        <taxon>Ecdysozoa</taxon>
        <taxon>Arthropoda</taxon>
        <taxon>Chelicerata</taxon>
        <taxon>Arachnida</taxon>
        <taxon>Araneae</taxon>
        <taxon>Araneomorphae</taxon>
        <taxon>Entelegynae</taxon>
        <taxon>Araneoidea</taxon>
        <taxon>Araneidae</taxon>
        <taxon>Caerostris</taxon>
    </lineage>
</organism>
<evidence type="ECO:0000313" key="1">
    <source>
        <dbReference type="EMBL" id="GIY92704.1"/>
    </source>
</evidence>
<dbReference type="EMBL" id="BPLR01017578">
    <property type="protein sequence ID" value="GIY92704.1"/>
    <property type="molecule type" value="Genomic_DNA"/>
</dbReference>
<reference evidence="1 2" key="1">
    <citation type="submission" date="2021-06" db="EMBL/GenBank/DDBJ databases">
        <title>Caerostris extrusa draft genome.</title>
        <authorList>
            <person name="Kono N."/>
            <person name="Arakawa K."/>
        </authorList>
    </citation>
    <scope>NUCLEOTIDE SEQUENCE [LARGE SCALE GENOMIC DNA]</scope>
</reference>
<protein>
    <submittedName>
        <fullName evidence="1">Uncharacterized protein</fullName>
    </submittedName>
</protein>
<gene>
    <name evidence="1" type="ORF">CEXT_245121</name>
</gene>
<dbReference type="Proteomes" id="UP001054945">
    <property type="component" value="Unassembled WGS sequence"/>
</dbReference>
<sequence>MLSSPFWEGFGVLLSAVSSFGRSHLYSRLLVLIKRFANKSLQPDARILFSPILPFNSQSVAGSVNPSFPGLLGCPLVICELVNSAIESYHLSFGESIRRELPTNERSTTNWYLGCAGLHFWLVSVFYFRPVSSVSSFGTCHI</sequence>
<evidence type="ECO:0000313" key="2">
    <source>
        <dbReference type="Proteomes" id="UP001054945"/>
    </source>
</evidence>
<accession>A0AAV4XFZ0</accession>
<dbReference type="AlphaFoldDB" id="A0AAV4XFZ0"/>
<name>A0AAV4XFZ0_CAEEX</name>
<proteinExistence type="predicted"/>
<keyword evidence="2" id="KW-1185">Reference proteome</keyword>
<comment type="caution">
    <text evidence="1">The sequence shown here is derived from an EMBL/GenBank/DDBJ whole genome shotgun (WGS) entry which is preliminary data.</text>
</comment>